<dbReference type="PANTHER" id="PTHR43649:SF12">
    <property type="entry name" value="DIACETYLCHITOBIOSE BINDING PROTEIN DASA"/>
    <property type="match status" value="1"/>
</dbReference>
<gene>
    <name evidence="1" type="ORF">S12H4_19752</name>
</gene>
<name>X1RYB0_9ZZZZ</name>
<dbReference type="Pfam" id="PF01547">
    <property type="entry name" value="SBP_bac_1"/>
    <property type="match status" value="1"/>
</dbReference>
<dbReference type="AlphaFoldDB" id="X1RYB0"/>
<accession>X1RYB0</accession>
<dbReference type="InterPro" id="IPR050490">
    <property type="entry name" value="Bact_solute-bd_prot1"/>
</dbReference>
<sequence length="294" mass="33414">PLFPSFYGWWYNKTVWDQHGWTPPKTWDEAFKLFDEMKKAGIGPIANQGKYPMYLTYPYLTEFIARLAGQKKLEACINLEPNSWTDPKVVEAFTFLKHLIDNYFQEGHLGMDHLQSQAEVMVGKAGVVACGSWFPKEQEQVWPEGDVIRAMPLPVFPDSPFPQNVYNKDHDSALLWVIPSATKHEELAVEFLKLLTSEKMAKYTVENTGNPTTYKGSSKWLPDNKFGRAVASCTAYYENAAYTIAKRETLELWYPKVEAALNDNLAKMEEGKATPEEVCAAVQAVADELREDPN</sequence>
<dbReference type="Gene3D" id="3.40.190.10">
    <property type="entry name" value="Periplasmic binding protein-like II"/>
    <property type="match status" value="1"/>
</dbReference>
<feature type="non-terminal residue" evidence="1">
    <location>
        <position position="294"/>
    </location>
</feature>
<dbReference type="EMBL" id="BARW01009923">
    <property type="protein sequence ID" value="GAI85772.1"/>
    <property type="molecule type" value="Genomic_DNA"/>
</dbReference>
<reference evidence="1" key="1">
    <citation type="journal article" date="2014" name="Front. Microbiol.">
        <title>High frequency of phylogenetically diverse reductive dehalogenase-homologous genes in deep subseafloor sedimentary metagenomes.</title>
        <authorList>
            <person name="Kawai M."/>
            <person name="Futagami T."/>
            <person name="Toyoda A."/>
            <person name="Takaki Y."/>
            <person name="Nishi S."/>
            <person name="Hori S."/>
            <person name="Arai W."/>
            <person name="Tsubouchi T."/>
            <person name="Morono Y."/>
            <person name="Uchiyama I."/>
            <person name="Ito T."/>
            <person name="Fujiyama A."/>
            <person name="Inagaki F."/>
            <person name="Takami H."/>
        </authorList>
    </citation>
    <scope>NUCLEOTIDE SEQUENCE</scope>
    <source>
        <strain evidence="1">Expedition CK06-06</strain>
    </source>
</reference>
<organism evidence="1">
    <name type="scientific">marine sediment metagenome</name>
    <dbReference type="NCBI Taxonomy" id="412755"/>
    <lineage>
        <taxon>unclassified sequences</taxon>
        <taxon>metagenomes</taxon>
        <taxon>ecological metagenomes</taxon>
    </lineage>
</organism>
<dbReference type="InterPro" id="IPR006059">
    <property type="entry name" value="SBP"/>
</dbReference>
<dbReference type="PANTHER" id="PTHR43649">
    <property type="entry name" value="ARABINOSE-BINDING PROTEIN-RELATED"/>
    <property type="match status" value="1"/>
</dbReference>
<proteinExistence type="predicted"/>
<feature type="non-terminal residue" evidence="1">
    <location>
        <position position="1"/>
    </location>
</feature>
<evidence type="ECO:0000313" key="1">
    <source>
        <dbReference type="EMBL" id="GAI85772.1"/>
    </source>
</evidence>
<dbReference type="SUPFAM" id="SSF53850">
    <property type="entry name" value="Periplasmic binding protein-like II"/>
    <property type="match status" value="1"/>
</dbReference>
<protein>
    <recommendedName>
        <fullName evidence="2">Extracellular solute-binding protein</fullName>
    </recommendedName>
</protein>
<evidence type="ECO:0008006" key="2">
    <source>
        <dbReference type="Google" id="ProtNLM"/>
    </source>
</evidence>
<comment type="caution">
    <text evidence="1">The sequence shown here is derived from an EMBL/GenBank/DDBJ whole genome shotgun (WGS) entry which is preliminary data.</text>
</comment>